<feature type="transmembrane region" description="Helical" evidence="7">
    <location>
        <begin position="45"/>
        <end position="62"/>
    </location>
</feature>
<gene>
    <name evidence="9" type="ORF">FBUS_03034</name>
</gene>
<comment type="function">
    <text evidence="6">Acts as a tumor suppressor; induces growth arrest at G(1)/S checkpoint and apoptosis via RB1-dependent and p53/TP53- and NF-kappa-B-independent mechanisms. Modulates expression of genes involved in the regulation of proliferation, cell cycle and apoptosis.</text>
</comment>
<dbReference type="GO" id="GO:0016020">
    <property type="term" value="C:membrane"/>
    <property type="evidence" value="ECO:0007669"/>
    <property type="project" value="UniProtKB-SubCell"/>
</dbReference>
<organism evidence="9 10">
    <name type="scientific">Fasciolopsis buskii</name>
    <dbReference type="NCBI Taxonomy" id="27845"/>
    <lineage>
        <taxon>Eukaryota</taxon>
        <taxon>Metazoa</taxon>
        <taxon>Spiralia</taxon>
        <taxon>Lophotrochozoa</taxon>
        <taxon>Platyhelminthes</taxon>
        <taxon>Trematoda</taxon>
        <taxon>Digenea</taxon>
        <taxon>Plagiorchiida</taxon>
        <taxon>Echinostomata</taxon>
        <taxon>Echinostomatoidea</taxon>
        <taxon>Fasciolidae</taxon>
        <taxon>Fasciolopsis</taxon>
    </lineage>
</organism>
<evidence type="ECO:0000313" key="9">
    <source>
        <dbReference type="EMBL" id="KAA0189648.1"/>
    </source>
</evidence>
<dbReference type="PANTHER" id="PTHR13259">
    <property type="entry name" value="BLADDER CANCER 10 KD PROTEIN HOMOLOG"/>
    <property type="match status" value="1"/>
</dbReference>
<evidence type="ECO:0000256" key="6">
    <source>
        <dbReference type="ARBA" id="ARBA00045856"/>
    </source>
</evidence>
<proteinExistence type="inferred from homology"/>
<evidence type="ECO:0000313" key="10">
    <source>
        <dbReference type="Proteomes" id="UP000728185"/>
    </source>
</evidence>
<keyword evidence="4 7" id="KW-1133">Transmembrane helix</keyword>
<dbReference type="InterPro" id="IPR009598">
    <property type="entry name" value="BCALP"/>
</dbReference>
<sequence>MFCLQWVLPLLFLPKPANPAAHLHHMIYVLLFLVCFFLERKPCGVCAVILFVFLILPCSSSLDELCLFTNCIMNRGSSLV</sequence>
<dbReference type="PANTHER" id="PTHR13259:SF1">
    <property type="entry name" value="BLADDER CANCER-ASSOCIATED PROTEIN"/>
    <property type="match status" value="1"/>
</dbReference>
<accession>A0A8E0VHD0</accession>
<dbReference type="Proteomes" id="UP000728185">
    <property type="component" value="Unassembled WGS sequence"/>
</dbReference>
<name>A0A8E0VHD0_9TREM</name>
<evidence type="ECO:0000256" key="8">
    <source>
        <dbReference type="SAM" id="SignalP"/>
    </source>
</evidence>
<comment type="similarity">
    <text evidence="2">Belongs to the BLCAP family.</text>
</comment>
<keyword evidence="8" id="KW-0732">Signal</keyword>
<dbReference type="Pfam" id="PF06726">
    <property type="entry name" value="BC10"/>
    <property type="match status" value="1"/>
</dbReference>
<evidence type="ECO:0000256" key="3">
    <source>
        <dbReference type="ARBA" id="ARBA00022692"/>
    </source>
</evidence>
<keyword evidence="5 7" id="KW-0472">Membrane</keyword>
<evidence type="ECO:0000256" key="1">
    <source>
        <dbReference type="ARBA" id="ARBA00004370"/>
    </source>
</evidence>
<feature type="chain" id="PRO_5034824185" evidence="8">
    <location>
        <begin position="20"/>
        <end position="80"/>
    </location>
</feature>
<comment type="subcellular location">
    <subcellularLocation>
        <location evidence="1">Membrane</location>
    </subcellularLocation>
</comment>
<dbReference type="AlphaFoldDB" id="A0A8E0VHD0"/>
<evidence type="ECO:0000256" key="4">
    <source>
        <dbReference type="ARBA" id="ARBA00022989"/>
    </source>
</evidence>
<dbReference type="EMBL" id="LUCM01007605">
    <property type="protein sequence ID" value="KAA0189648.1"/>
    <property type="molecule type" value="Genomic_DNA"/>
</dbReference>
<keyword evidence="10" id="KW-1185">Reference proteome</keyword>
<evidence type="ECO:0000256" key="2">
    <source>
        <dbReference type="ARBA" id="ARBA00007216"/>
    </source>
</evidence>
<dbReference type="SMART" id="SM01396">
    <property type="entry name" value="BC10"/>
    <property type="match status" value="1"/>
</dbReference>
<evidence type="ECO:0000256" key="7">
    <source>
        <dbReference type="SAM" id="Phobius"/>
    </source>
</evidence>
<feature type="signal peptide" evidence="8">
    <location>
        <begin position="1"/>
        <end position="19"/>
    </location>
</feature>
<feature type="transmembrane region" description="Helical" evidence="7">
    <location>
        <begin position="20"/>
        <end position="38"/>
    </location>
</feature>
<comment type="caution">
    <text evidence="9">The sequence shown here is derived from an EMBL/GenBank/DDBJ whole genome shotgun (WGS) entry which is preliminary data.</text>
</comment>
<reference evidence="9" key="1">
    <citation type="submission" date="2019-05" db="EMBL/GenBank/DDBJ databases">
        <title>Annotation for the trematode Fasciolopsis buski.</title>
        <authorList>
            <person name="Choi Y.-J."/>
        </authorList>
    </citation>
    <scope>NUCLEOTIDE SEQUENCE</scope>
    <source>
        <strain evidence="9">HT</strain>
        <tissue evidence="9">Whole worm</tissue>
    </source>
</reference>
<protein>
    <submittedName>
        <fullName evidence="9">Bladder cancer-associated protein</fullName>
    </submittedName>
</protein>
<keyword evidence="3 7" id="KW-0812">Transmembrane</keyword>
<evidence type="ECO:0000256" key="5">
    <source>
        <dbReference type="ARBA" id="ARBA00023136"/>
    </source>
</evidence>
<dbReference type="OrthoDB" id="5772623at2759"/>